<evidence type="ECO:0000256" key="7">
    <source>
        <dbReference type="ARBA" id="ARBA00023002"/>
    </source>
</evidence>
<organism evidence="18 19">
    <name type="scientific">Neurospora tetraspora</name>
    <dbReference type="NCBI Taxonomy" id="94610"/>
    <lineage>
        <taxon>Eukaryota</taxon>
        <taxon>Fungi</taxon>
        <taxon>Dikarya</taxon>
        <taxon>Ascomycota</taxon>
        <taxon>Pezizomycotina</taxon>
        <taxon>Sordariomycetes</taxon>
        <taxon>Sordariomycetidae</taxon>
        <taxon>Sordariales</taxon>
        <taxon>Sordariaceae</taxon>
        <taxon>Neurospora</taxon>
    </lineage>
</organism>
<feature type="chain" id="PRO_5041937717" description="lytic cellulose monooxygenase (C4-dehydrogenating)" evidence="16">
    <location>
        <begin position="17"/>
        <end position="263"/>
    </location>
</feature>
<feature type="signal peptide" evidence="16">
    <location>
        <begin position="1"/>
        <end position="16"/>
    </location>
</feature>
<accession>A0AAE0J9C1</accession>
<keyword evidence="7" id="KW-0560">Oxidoreductase</keyword>
<evidence type="ECO:0000259" key="17">
    <source>
        <dbReference type="Pfam" id="PF03443"/>
    </source>
</evidence>
<evidence type="ECO:0000256" key="8">
    <source>
        <dbReference type="ARBA" id="ARBA00023008"/>
    </source>
</evidence>
<evidence type="ECO:0000256" key="10">
    <source>
        <dbReference type="ARBA" id="ARBA00023157"/>
    </source>
</evidence>
<evidence type="ECO:0000256" key="3">
    <source>
        <dbReference type="ARBA" id="ARBA00022525"/>
    </source>
</evidence>
<dbReference type="GO" id="GO:0016787">
    <property type="term" value="F:hydrolase activity"/>
    <property type="evidence" value="ECO:0007669"/>
    <property type="project" value="UniProtKB-KW"/>
</dbReference>
<evidence type="ECO:0000313" key="19">
    <source>
        <dbReference type="Proteomes" id="UP001278500"/>
    </source>
</evidence>
<dbReference type="InterPro" id="IPR049892">
    <property type="entry name" value="AA9"/>
</dbReference>
<gene>
    <name evidence="18" type="ORF">B0H65DRAFT_433903</name>
</gene>
<keyword evidence="3" id="KW-0964">Secreted</keyword>
<dbReference type="InterPro" id="IPR005103">
    <property type="entry name" value="AA9_LPMO"/>
</dbReference>
<evidence type="ECO:0000256" key="11">
    <source>
        <dbReference type="ARBA" id="ARBA00023277"/>
    </source>
</evidence>
<evidence type="ECO:0000256" key="4">
    <source>
        <dbReference type="ARBA" id="ARBA00022723"/>
    </source>
</evidence>
<dbReference type="PANTHER" id="PTHR33353:SF6">
    <property type="entry name" value="ENDOGLUCANASE IV"/>
    <property type="match status" value="1"/>
</dbReference>
<proteinExistence type="inferred from homology"/>
<keyword evidence="11" id="KW-0119">Carbohydrate metabolism</keyword>
<keyword evidence="8" id="KW-0186">Copper</keyword>
<evidence type="ECO:0000256" key="1">
    <source>
        <dbReference type="ARBA" id="ARBA00001973"/>
    </source>
</evidence>
<dbReference type="GO" id="GO:0004497">
    <property type="term" value="F:monooxygenase activity"/>
    <property type="evidence" value="ECO:0007669"/>
    <property type="project" value="UniProtKB-KW"/>
</dbReference>
<keyword evidence="12" id="KW-0624">Polysaccharide degradation</keyword>
<sequence length="263" mass="28551">MKTFATLLASVGLVAAHGYVDNATIGGQFYQFYQPYQDPYMGTAPERISRKIPGNGPVEDLTSLAIQCNADSAPAKLHAPVAAGSTVTLRWTLWPDSHMGPVITYMARCPDSGCQNWTPSASDKVWFKVKEGGRTGTSNVWADTALMTAPANYEYTIPSCLKPGYYLVRHEIIALHAAYTYPGAQFYPGCHQLQVTGSGTKTPSSGLVSFPGAYKSTDPGITYDAYKGEFYFFQVDVIKEECLLIPYCAATTYTIPGPAVFTC</sequence>
<evidence type="ECO:0000256" key="16">
    <source>
        <dbReference type="SAM" id="SignalP"/>
    </source>
</evidence>
<dbReference type="GeneID" id="87862252"/>
<evidence type="ECO:0000256" key="5">
    <source>
        <dbReference type="ARBA" id="ARBA00022729"/>
    </source>
</evidence>
<keyword evidence="19" id="KW-1185">Reference proteome</keyword>
<dbReference type="CDD" id="cd21175">
    <property type="entry name" value="LPMO_AA9"/>
    <property type="match status" value="1"/>
</dbReference>
<dbReference type="Gene3D" id="2.70.50.70">
    <property type="match status" value="1"/>
</dbReference>
<keyword evidence="18" id="KW-0378">Hydrolase</keyword>
<dbReference type="Pfam" id="PF03443">
    <property type="entry name" value="AA9"/>
    <property type="match status" value="1"/>
</dbReference>
<keyword evidence="4" id="KW-0479">Metal-binding</keyword>
<reference evidence="18" key="2">
    <citation type="submission" date="2023-06" db="EMBL/GenBank/DDBJ databases">
        <authorList>
            <consortium name="Lawrence Berkeley National Laboratory"/>
            <person name="Haridas S."/>
            <person name="Hensen N."/>
            <person name="Bonometti L."/>
            <person name="Westerberg I."/>
            <person name="Brannstrom I.O."/>
            <person name="Guillou S."/>
            <person name="Cros-Aarteil S."/>
            <person name="Calhoun S."/>
            <person name="Kuo A."/>
            <person name="Mondo S."/>
            <person name="Pangilinan J."/>
            <person name="Riley R."/>
            <person name="Labutti K."/>
            <person name="Andreopoulos B."/>
            <person name="Lipzen A."/>
            <person name="Chen C."/>
            <person name="Yanf M."/>
            <person name="Daum C."/>
            <person name="Ng V."/>
            <person name="Clum A."/>
            <person name="Steindorff A."/>
            <person name="Ohm R."/>
            <person name="Martin F."/>
            <person name="Silar P."/>
            <person name="Natvig D."/>
            <person name="Lalanne C."/>
            <person name="Gautier V."/>
            <person name="Ament-Velasquez S.L."/>
            <person name="Kruys A."/>
            <person name="Hutchinson M.I."/>
            <person name="Powell A.J."/>
            <person name="Barry K."/>
            <person name="Miller A.N."/>
            <person name="Grigoriev I.V."/>
            <person name="Debuchy R."/>
            <person name="Gladieux P."/>
            <person name="Thoren M.H."/>
            <person name="Johannesson H."/>
        </authorList>
    </citation>
    <scope>NUCLEOTIDE SEQUENCE</scope>
    <source>
        <strain evidence="18">CBS 560.94</strain>
    </source>
</reference>
<name>A0AAE0J9C1_9PEZI</name>
<dbReference type="EMBL" id="JAUEPP010000007">
    <property type="protein sequence ID" value="KAK3339061.1"/>
    <property type="molecule type" value="Genomic_DNA"/>
</dbReference>
<dbReference type="EC" id="1.14.99.56" evidence="15"/>
<reference evidence="18" key="1">
    <citation type="journal article" date="2023" name="Mol. Phylogenet. Evol.">
        <title>Genome-scale phylogeny and comparative genomics of the fungal order Sordariales.</title>
        <authorList>
            <person name="Hensen N."/>
            <person name="Bonometti L."/>
            <person name="Westerberg I."/>
            <person name="Brannstrom I.O."/>
            <person name="Guillou S."/>
            <person name="Cros-Aarteil S."/>
            <person name="Calhoun S."/>
            <person name="Haridas S."/>
            <person name="Kuo A."/>
            <person name="Mondo S."/>
            <person name="Pangilinan J."/>
            <person name="Riley R."/>
            <person name="LaButti K."/>
            <person name="Andreopoulos B."/>
            <person name="Lipzen A."/>
            <person name="Chen C."/>
            <person name="Yan M."/>
            <person name="Daum C."/>
            <person name="Ng V."/>
            <person name="Clum A."/>
            <person name="Steindorff A."/>
            <person name="Ohm R.A."/>
            <person name="Martin F."/>
            <person name="Silar P."/>
            <person name="Natvig D.O."/>
            <person name="Lalanne C."/>
            <person name="Gautier V."/>
            <person name="Ament-Velasquez S.L."/>
            <person name="Kruys A."/>
            <person name="Hutchinson M.I."/>
            <person name="Powell A.J."/>
            <person name="Barry K."/>
            <person name="Miller A.N."/>
            <person name="Grigoriev I.V."/>
            <person name="Debuchy R."/>
            <person name="Gladieux P."/>
            <person name="Hiltunen Thoren M."/>
            <person name="Johannesson H."/>
        </authorList>
    </citation>
    <scope>NUCLEOTIDE SEQUENCE</scope>
    <source>
        <strain evidence="18">CBS 560.94</strain>
    </source>
</reference>
<evidence type="ECO:0000256" key="12">
    <source>
        <dbReference type="ARBA" id="ARBA00023326"/>
    </source>
</evidence>
<comment type="cofactor">
    <cofactor evidence="1">
        <name>Cu(2+)</name>
        <dbReference type="ChEBI" id="CHEBI:29036"/>
    </cofactor>
</comment>
<dbReference type="GO" id="GO:0046872">
    <property type="term" value="F:metal ion binding"/>
    <property type="evidence" value="ECO:0007669"/>
    <property type="project" value="UniProtKB-KW"/>
</dbReference>
<dbReference type="GO" id="GO:0005576">
    <property type="term" value="C:extracellular region"/>
    <property type="evidence" value="ECO:0007669"/>
    <property type="project" value="UniProtKB-SubCell"/>
</dbReference>
<dbReference type="Proteomes" id="UP001278500">
    <property type="component" value="Unassembled WGS sequence"/>
</dbReference>
<keyword evidence="9" id="KW-0503">Monooxygenase</keyword>
<dbReference type="GO" id="GO:0030245">
    <property type="term" value="P:cellulose catabolic process"/>
    <property type="evidence" value="ECO:0007669"/>
    <property type="project" value="UniProtKB-KW"/>
</dbReference>
<dbReference type="RefSeq" id="XP_062678421.1">
    <property type="nucleotide sequence ID" value="XM_062825098.1"/>
</dbReference>
<evidence type="ECO:0000256" key="2">
    <source>
        <dbReference type="ARBA" id="ARBA00004613"/>
    </source>
</evidence>
<comment type="caution">
    <text evidence="18">The sequence shown here is derived from an EMBL/GenBank/DDBJ whole genome shotgun (WGS) entry which is preliminary data.</text>
</comment>
<keyword evidence="5 16" id="KW-0732">Signal</keyword>
<evidence type="ECO:0000256" key="9">
    <source>
        <dbReference type="ARBA" id="ARBA00023033"/>
    </source>
</evidence>
<dbReference type="PANTHER" id="PTHR33353">
    <property type="entry name" value="PUTATIVE (AFU_ORTHOLOGUE AFUA_1G12560)-RELATED"/>
    <property type="match status" value="1"/>
</dbReference>
<protein>
    <recommendedName>
        <fullName evidence="15">lytic cellulose monooxygenase (C4-dehydrogenating)</fullName>
        <ecNumber evidence="15">1.14.99.56</ecNumber>
    </recommendedName>
</protein>
<evidence type="ECO:0000256" key="14">
    <source>
        <dbReference type="ARBA" id="ARBA00045077"/>
    </source>
</evidence>
<evidence type="ECO:0000256" key="6">
    <source>
        <dbReference type="ARBA" id="ARBA00023001"/>
    </source>
</evidence>
<evidence type="ECO:0000313" key="18">
    <source>
        <dbReference type="EMBL" id="KAK3339061.1"/>
    </source>
</evidence>
<comment type="catalytic activity">
    <reaction evidence="14">
        <text>[(1-&gt;4)-beta-D-glucosyl]n+m + reduced acceptor + O2 = 4-dehydro-beta-D-glucosyl-[(1-&gt;4)-beta-D-glucosyl]n-1 + [(1-&gt;4)-beta-D-glucosyl]m + acceptor + H2O.</text>
        <dbReference type="EC" id="1.14.99.56"/>
    </reaction>
</comment>
<evidence type="ECO:0000256" key="13">
    <source>
        <dbReference type="ARBA" id="ARBA00044502"/>
    </source>
</evidence>
<dbReference type="AlphaFoldDB" id="A0AAE0J9C1"/>
<keyword evidence="6" id="KW-0136">Cellulose degradation</keyword>
<evidence type="ECO:0000256" key="15">
    <source>
        <dbReference type="ARBA" id="ARBA00047174"/>
    </source>
</evidence>
<comment type="similarity">
    <text evidence="13">Belongs to the polysaccharide monooxygenase AA9 family.</text>
</comment>
<keyword evidence="10" id="KW-1015">Disulfide bond</keyword>
<feature type="domain" description="Auxiliary Activity family 9 catalytic" evidence="17">
    <location>
        <begin position="17"/>
        <end position="227"/>
    </location>
</feature>
<comment type="subcellular location">
    <subcellularLocation>
        <location evidence="2">Secreted</location>
    </subcellularLocation>
</comment>